<reference evidence="1 2" key="1">
    <citation type="submission" date="2016-06" db="EMBL/GenBank/DDBJ databases">
        <authorList>
            <person name="Kjaerup R.B."/>
            <person name="Dalgaard T.S."/>
            <person name="Juul-Madsen H.R."/>
        </authorList>
    </citation>
    <scope>NUCLEOTIDE SEQUENCE [LARGE SCALE GENOMIC DNA]</scope>
    <source>
        <strain evidence="1 2">DSM 43821</strain>
    </source>
</reference>
<dbReference type="Pfam" id="PF19559">
    <property type="entry name" value="DUF6081"/>
    <property type="match status" value="1"/>
</dbReference>
<evidence type="ECO:0000313" key="2">
    <source>
        <dbReference type="Proteomes" id="UP000198228"/>
    </source>
</evidence>
<dbReference type="InterPro" id="IPR013320">
    <property type="entry name" value="ConA-like_dom_sf"/>
</dbReference>
<dbReference type="AlphaFoldDB" id="A0A1C4Y7W4"/>
<name>A0A1C4Y7W4_9ACTN</name>
<dbReference type="SUPFAM" id="SSF49899">
    <property type="entry name" value="Concanavalin A-like lectins/glucanases"/>
    <property type="match status" value="1"/>
</dbReference>
<evidence type="ECO:0000313" key="1">
    <source>
        <dbReference type="EMBL" id="SCF16726.1"/>
    </source>
</evidence>
<accession>A0A1C4Y7W4</accession>
<sequence>MTTVSNAGVQTVGEEPYRIVWDDFRDGFHCAGPDARWSLYGFGPHVGDDAEVTTSADGLRAVSSGVHPSTGEPAFVRTLGQEAQHGPVVPGALDHVKWLAYPQHLAGTGVQGFDAVPGRVLSFETWLSGRTYGTAGHPFGDQVADPDDDLRLASVAMPVLDHETAMVFDFFLTNKRVYVFYERLPHARGQLGDYAAFLHTVPVADRTVDDEHHAVISYDRAAGTVRWFLDGEEVFSVDRIGHPLPSREHLMLDHGGEPTIVAPRQLAGGMGMFTILDGALPGHSASGLVQLTTADAHYVDPVAGAPRPQSFLDGSSLPGSRLFGQGAELRLRRYVISSQPSRP</sequence>
<protein>
    <submittedName>
        <fullName evidence="1">Uncharacterized protein</fullName>
    </submittedName>
</protein>
<dbReference type="EMBL" id="LT607410">
    <property type="protein sequence ID" value="SCF16726.1"/>
    <property type="molecule type" value="Genomic_DNA"/>
</dbReference>
<organism evidence="1 2">
    <name type="scientific">Micromonospora purpureochromogenes</name>
    <dbReference type="NCBI Taxonomy" id="47872"/>
    <lineage>
        <taxon>Bacteria</taxon>
        <taxon>Bacillati</taxon>
        <taxon>Actinomycetota</taxon>
        <taxon>Actinomycetes</taxon>
        <taxon>Micromonosporales</taxon>
        <taxon>Micromonosporaceae</taxon>
        <taxon>Micromonospora</taxon>
    </lineage>
</organism>
<dbReference type="InterPro" id="IPR045727">
    <property type="entry name" value="DUF6081"/>
</dbReference>
<gene>
    <name evidence="1" type="ORF">GA0074696_3115</name>
</gene>
<proteinExistence type="predicted"/>
<dbReference type="Proteomes" id="UP000198228">
    <property type="component" value="Chromosome I"/>
</dbReference>
<dbReference type="RefSeq" id="WP_088961757.1">
    <property type="nucleotide sequence ID" value="NZ_LT607410.1"/>
</dbReference>